<proteinExistence type="predicted"/>
<organism evidence="1">
    <name type="scientific">marine sediment metagenome</name>
    <dbReference type="NCBI Taxonomy" id="412755"/>
    <lineage>
        <taxon>unclassified sequences</taxon>
        <taxon>metagenomes</taxon>
        <taxon>ecological metagenomes</taxon>
    </lineage>
</organism>
<sequence>MAEIQQLRADILELDREIRRLRAEQQQRGAGDFVRANAITGVVPSANVPAHGSIGLWTNQSGGALGIGAVVIQNGDRQFDTTTTADDLDVVGVLTEAVANTEEGRLRHQGYHPSVIVEGAVVAGQFLRTSTTAGAAEDAGTIPTEGVFGMALTAAAGPGAGTVAAYLFGTIGALTAASVYLPRVSGSTYDDVEDANTLFGSAGWFSGGAVSDAGGGNVDVTAGTGVLRSAATVTAQLLFIDWPLSAGHAIPVGTTRYIGVEWNMGVPQVTVRATENFDNFTDFELAIVVRQPAADGGEIHIDQHEQHAGDVSHRVIERWHQTNHIERDNELGGNILGESNDNNRNVEITAGAYWVGLDRTALGLFDSSGAATFDTYSAGGLEAAGVSVWPNLQYDNGGVLANLGGNKWANLWWYQELDGDVVMLYGTAQYNTEAMAGEEAVPTTVPDIVTVHGTLIGRYVFQRGDTIPAQVATAFVQMFAVAGVTVHSGLSGIGGGEDDHPEYLLADGSRNLTGDLLATVATEVQFRDTDLAIWSSADGQLDLKADTKIVLTAPIVELPSGILMLGVTDNTVGGILLHGDAGNIGGTIGYEIGAGQDAAFDSWVVGIKQMSDDLEFRVDSDVRMLLTAEGQLQSTVQGVAGGILIGGDAHLYRSAANVLYTPDSLTVVGTLLVDVINEETATVGVTAENVTIKDGSIELHHGIDTISSDEITTPTGGYIIAAAQAGVTDDLDGIGGGAYGRIIVVRADAGDTITV</sequence>
<comment type="caution">
    <text evidence="1">The sequence shown here is derived from an EMBL/GenBank/DDBJ whole genome shotgun (WGS) entry which is preliminary data.</text>
</comment>
<dbReference type="EMBL" id="LAZR01004767">
    <property type="protein sequence ID" value="KKN05738.1"/>
    <property type="molecule type" value="Genomic_DNA"/>
</dbReference>
<feature type="non-terminal residue" evidence="1">
    <location>
        <position position="755"/>
    </location>
</feature>
<gene>
    <name evidence="1" type="ORF">LCGC14_1084310</name>
</gene>
<evidence type="ECO:0000313" key="1">
    <source>
        <dbReference type="EMBL" id="KKN05738.1"/>
    </source>
</evidence>
<reference evidence="1" key="1">
    <citation type="journal article" date="2015" name="Nature">
        <title>Complex archaea that bridge the gap between prokaryotes and eukaryotes.</title>
        <authorList>
            <person name="Spang A."/>
            <person name="Saw J.H."/>
            <person name="Jorgensen S.L."/>
            <person name="Zaremba-Niedzwiedzka K."/>
            <person name="Martijn J."/>
            <person name="Lind A.E."/>
            <person name="van Eijk R."/>
            <person name="Schleper C."/>
            <person name="Guy L."/>
            <person name="Ettema T.J."/>
        </authorList>
    </citation>
    <scope>NUCLEOTIDE SEQUENCE</scope>
</reference>
<accession>A0A0F9QK94</accession>
<name>A0A0F9QK94_9ZZZZ</name>
<protein>
    <submittedName>
        <fullName evidence="1">Uncharacterized protein</fullName>
    </submittedName>
</protein>
<dbReference type="AlphaFoldDB" id="A0A0F9QK94"/>